<evidence type="ECO:0000256" key="1">
    <source>
        <dbReference type="ARBA" id="ARBA00004240"/>
    </source>
</evidence>
<dbReference type="Pfam" id="PF08492">
    <property type="entry name" value="SRP72"/>
    <property type="match status" value="1"/>
</dbReference>
<feature type="compositionally biased region" description="Basic and acidic residues" evidence="11">
    <location>
        <begin position="606"/>
        <end position="618"/>
    </location>
</feature>
<evidence type="ECO:0000313" key="14">
    <source>
        <dbReference type="Proteomes" id="UP000054558"/>
    </source>
</evidence>
<organism evidence="13 14">
    <name type="scientific">Klebsormidium nitens</name>
    <name type="common">Green alga</name>
    <name type="synonym">Ulothrix nitens</name>
    <dbReference type="NCBI Taxonomy" id="105231"/>
    <lineage>
        <taxon>Eukaryota</taxon>
        <taxon>Viridiplantae</taxon>
        <taxon>Streptophyta</taxon>
        <taxon>Klebsormidiophyceae</taxon>
        <taxon>Klebsormidiales</taxon>
        <taxon>Klebsormidiaceae</taxon>
        <taxon>Klebsormidium</taxon>
    </lineage>
</organism>
<dbReference type="AlphaFoldDB" id="A0A1Y1HMU3"/>
<dbReference type="PANTHER" id="PTHR14094:SF9">
    <property type="entry name" value="SIGNAL RECOGNITION PARTICLE SUBUNIT SRP72"/>
    <property type="match status" value="1"/>
</dbReference>
<evidence type="ECO:0000256" key="10">
    <source>
        <dbReference type="PROSITE-ProRule" id="PRU00339"/>
    </source>
</evidence>
<evidence type="ECO:0000256" key="8">
    <source>
        <dbReference type="ARBA" id="ARBA00023274"/>
    </source>
</evidence>
<sequence length="680" mass="72667">MATKGKQKAATAAPGDDGPTLEDLYTKLDGHVKKNEFKRVVKAADEILTKAPGDRDAFAAKVVALVQQGEIAAAIALIQGKANPGAPLLLEKAYCLYRNNHLTEARAVLENAEPTEAVLQLLGQVLYRMGEHLQCISTYEKLLEIAPAASPEVKTNVVAAYISGGRSEEVPALVTRLKIRPRDSFDLAYNAACASIDRGDLPGAEELLLLAQRVGRETLIEEELPEEEVEDELTPLMVQLAYVQQLQGKVQEAMEGYHGVLKRRPSDAPSAAVASNNLITLRGKKDLFDSLKRFDRLIEKDAAGKPRFADALALKLSPRQKEALFFNRFLLLLHSNKLDQARELVPALYEAFPGHDTPALLHAALLLQEKKANQAEELLTEQKEKSEGGSIAAQLVLAQAAALTGNFRKAADVLGAVDSIQHQPGTVATLVALRERSGDVTGAEAALDAAISWWDSHMGEVDAAQIVQTLTCEAADFKLRNGRHRSAADTYKCLVRSPIPTVRADAITGLVASTAHFDPAAAESYEGELPPLPGVQGLDAASLERTSSAAAPAGAAAGKKGKGAGDGEAVGQKRAGADLEGKKKKRKKKVRYPKGYDPANPGPPPDPERWLPRRERASNKKRNKKKEVNVRGAQGAASKDATFAAAESSAPEPAKAAAAAKPTPPPSAGNKNKKKGKGRK</sequence>
<feature type="compositionally biased region" description="Basic residues" evidence="11">
    <location>
        <begin position="582"/>
        <end position="592"/>
    </location>
</feature>
<keyword evidence="14" id="KW-1185">Reference proteome</keyword>
<feature type="compositionally biased region" description="Basic residues" evidence="11">
    <location>
        <begin position="671"/>
        <end position="680"/>
    </location>
</feature>
<reference evidence="13 14" key="1">
    <citation type="journal article" date="2014" name="Nat. Commun.">
        <title>Klebsormidium flaccidum genome reveals primary factors for plant terrestrial adaptation.</title>
        <authorList>
            <person name="Hori K."/>
            <person name="Maruyama F."/>
            <person name="Fujisawa T."/>
            <person name="Togashi T."/>
            <person name="Yamamoto N."/>
            <person name="Seo M."/>
            <person name="Sato S."/>
            <person name="Yamada T."/>
            <person name="Mori H."/>
            <person name="Tajima N."/>
            <person name="Moriyama T."/>
            <person name="Ikeuchi M."/>
            <person name="Watanabe M."/>
            <person name="Wada H."/>
            <person name="Kobayashi K."/>
            <person name="Saito M."/>
            <person name="Masuda T."/>
            <person name="Sasaki-Sekimoto Y."/>
            <person name="Mashiguchi K."/>
            <person name="Awai K."/>
            <person name="Shimojima M."/>
            <person name="Masuda S."/>
            <person name="Iwai M."/>
            <person name="Nobusawa T."/>
            <person name="Narise T."/>
            <person name="Kondo S."/>
            <person name="Saito H."/>
            <person name="Sato R."/>
            <person name="Murakawa M."/>
            <person name="Ihara Y."/>
            <person name="Oshima-Yamada Y."/>
            <person name="Ohtaka K."/>
            <person name="Satoh M."/>
            <person name="Sonobe K."/>
            <person name="Ishii M."/>
            <person name="Ohtani R."/>
            <person name="Kanamori-Sato M."/>
            <person name="Honoki R."/>
            <person name="Miyazaki D."/>
            <person name="Mochizuki H."/>
            <person name="Umetsu J."/>
            <person name="Higashi K."/>
            <person name="Shibata D."/>
            <person name="Kamiya Y."/>
            <person name="Sato N."/>
            <person name="Nakamura Y."/>
            <person name="Tabata S."/>
            <person name="Ida S."/>
            <person name="Kurokawa K."/>
            <person name="Ohta H."/>
        </authorList>
    </citation>
    <scope>NUCLEOTIDE SEQUENCE [LARGE SCALE GENOMIC DNA]</scope>
    <source>
        <strain evidence="13 14">NIES-2285</strain>
    </source>
</reference>
<dbReference type="FunFam" id="1.25.40.10:FF:003738">
    <property type="entry name" value="Signal recognition particle subunit SRP72"/>
    <property type="match status" value="1"/>
</dbReference>
<dbReference type="Gene3D" id="1.25.40.10">
    <property type="entry name" value="Tetratricopeptide repeat domain"/>
    <property type="match status" value="2"/>
</dbReference>
<feature type="compositionally biased region" description="Low complexity" evidence="11">
    <location>
        <begin position="549"/>
        <end position="558"/>
    </location>
</feature>
<comment type="function">
    <text evidence="9">Component of the signal recognition particle (SRP) complex, a ribonucleoprotein complex that mediates the cotranslational targeting of secretory and membrane proteins to the endoplasmic reticulum (ER).</text>
</comment>
<protein>
    <recommendedName>
        <fullName evidence="4 9">Signal recognition particle subunit SRP72</fullName>
    </recommendedName>
</protein>
<dbReference type="SUPFAM" id="SSF48452">
    <property type="entry name" value="TPR-like"/>
    <property type="match status" value="1"/>
</dbReference>
<keyword evidence="5 9" id="KW-0963">Cytoplasm</keyword>
<evidence type="ECO:0000256" key="11">
    <source>
        <dbReference type="SAM" id="MobiDB-lite"/>
    </source>
</evidence>
<comment type="similarity">
    <text evidence="3 9">Belongs to the SRP72 family.</text>
</comment>
<gene>
    <name evidence="13" type="ORF">KFL_000050620</name>
</gene>
<proteinExistence type="inferred from homology"/>
<evidence type="ECO:0000256" key="9">
    <source>
        <dbReference type="PIRNR" id="PIRNR038922"/>
    </source>
</evidence>
<evidence type="ECO:0000256" key="5">
    <source>
        <dbReference type="ARBA" id="ARBA00022490"/>
    </source>
</evidence>
<dbReference type="GO" id="GO:0006614">
    <property type="term" value="P:SRP-dependent cotranslational protein targeting to membrane"/>
    <property type="evidence" value="ECO:0000318"/>
    <property type="project" value="GO_Central"/>
</dbReference>
<feature type="repeat" description="TPR" evidence="10">
    <location>
        <begin position="116"/>
        <end position="149"/>
    </location>
</feature>
<dbReference type="PROSITE" id="PS50005">
    <property type="entry name" value="TPR"/>
    <property type="match status" value="1"/>
</dbReference>
<evidence type="ECO:0000256" key="6">
    <source>
        <dbReference type="ARBA" id="ARBA00022824"/>
    </source>
</evidence>
<dbReference type="PANTHER" id="PTHR14094">
    <property type="entry name" value="SIGNAL RECOGNITION PARTICLE 72"/>
    <property type="match status" value="1"/>
</dbReference>
<keyword evidence="10" id="KW-0802">TPR repeat</keyword>
<name>A0A1Y1HMU3_KLENI</name>
<dbReference type="GO" id="GO:0008312">
    <property type="term" value="F:7S RNA binding"/>
    <property type="evidence" value="ECO:0000318"/>
    <property type="project" value="GO_Central"/>
</dbReference>
<evidence type="ECO:0000313" key="13">
    <source>
        <dbReference type="EMBL" id="GAQ77926.1"/>
    </source>
</evidence>
<evidence type="ECO:0000256" key="7">
    <source>
        <dbReference type="ARBA" id="ARBA00023135"/>
    </source>
</evidence>
<dbReference type="InterPro" id="IPR011990">
    <property type="entry name" value="TPR-like_helical_dom_sf"/>
</dbReference>
<feature type="domain" description="Signal recognition particle SRP72 subunit RNA-binding" evidence="12">
    <location>
        <begin position="578"/>
        <end position="620"/>
    </location>
</feature>
<accession>A0A1Y1HMU3</accession>
<dbReference type="OMA" id="NDMKVLA"/>
<dbReference type="InterPro" id="IPR013699">
    <property type="entry name" value="Signal_recog_part_SRP72_RNA-bd"/>
</dbReference>
<dbReference type="GO" id="GO:0005786">
    <property type="term" value="C:signal recognition particle, endoplasmic reticulum targeting"/>
    <property type="evidence" value="ECO:0000318"/>
    <property type="project" value="GO_Central"/>
</dbReference>
<feature type="compositionally biased region" description="Low complexity" evidence="11">
    <location>
        <begin position="641"/>
        <end position="661"/>
    </location>
</feature>
<keyword evidence="7 9" id="KW-0733">Signal recognition particle</keyword>
<dbReference type="Proteomes" id="UP000054558">
    <property type="component" value="Unassembled WGS sequence"/>
</dbReference>
<comment type="subcellular location">
    <subcellularLocation>
        <location evidence="2 9">Cytoplasm</location>
    </subcellularLocation>
    <subcellularLocation>
        <location evidence="1">Endoplasmic reticulum</location>
    </subcellularLocation>
</comment>
<keyword evidence="6" id="KW-0256">Endoplasmic reticulum</keyword>
<evidence type="ECO:0000259" key="12">
    <source>
        <dbReference type="Pfam" id="PF08492"/>
    </source>
</evidence>
<keyword evidence="8 9" id="KW-0687">Ribonucleoprotein</keyword>
<dbReference type="PIRSF" id="PIRSF038922">
    <property type="entry name" value="SRP72"/>
    <property type="match status" value="1"/>
</dbReference>
<dbReference type="InterPro" id="IPR026270">
    <property type="entry name" value="SRP72"/>
</dbReference>
<feature type="region of interest" description="Disordered" evidence="11">
    <location>
        <begin position="543"/>
        <end position="680"/>
    </location>
</feature>
<dbReference type="STRING" id="105231.A0A1Y1HMU3"/>
<evidence type="ECO:0000256" key="2">
    <source>
        <dbReference type="ARBA" id="ARBA00004496"/>
    </source>
</evidence>
<evidence type="ECO:0000256" key="3">
    <source>
        <dbReference type="ARBA" id="ARBA00007676"/>
    </source>
</evidence>
<dbReference type="OrthoDB" id="5421607at2759"/>
<dbReference type="InterPro" id="IPR019734">
    <property type="entry name" value="TPR_rpt"/>
</dbReference>
<dbReference type="EMBL" id="DF236954">
    <property type="protein sequence ID" value="GAQ77926.1"/>
    <property type="molecule type" value="Genomic_DNA"/>
</dbReference>
<dbReference type="GO" id="GO:0005783">
    <property type="term" value="C:endoplasmic reticulum"/>
    <property type="evidence" value="ECO:0007669"/>
    <property type="project" value="UniProtKB-SubCell"/>
</dbReference>
<evidence type="ECO:0000256" key="4">
    <source>
        <dbReference type="ARBA" id="ARBA00018350"/>
    </source>
</evidence>